<feature type="compositionally biased region" description="Basic and acidic residues" evidence="13">
    <location>
        <begin position="473"/>
        <end position="492"/>
    </location>
</feature>
<keyword evidence="8" id="KW-0677">Repeat</keyword>
<organism evidence="16 17">
    <name type="scientific">Rehmannia glutinosa</name>
    <name type="common">Chinese foxglove</name>
    <dbReference type="NCBI Taxonomy" id="99300"/>
    <lineage>
        <taxon>Eukaryota</taxon>
        <taxon>Viridiplantae</taxon>
        <taxon>Streptophyta</taxon>
        <taxon>Embryophyta</taxon>
        <taxon>Tracheophyta</taxon>
        <taxon>Spermatophyta</taxon>
        <taxon>Magnoliopsida</taxon>
        <taxon>eudicotyledons</taxon>
        <taxon>Gunneridae</taxon>
        <taxon>Pentapetalae</taxon>
        <taxon>asterids</taxon>
        <taxon>lamiids</taxon>
        <taxon>Lamiales</taxon>
        <taxon>Orobanchaceae</taxon>
        <taxon>Rehmannieae</taxon>
        <taxon>Rehmannia</taxon>
    </lineage>
</organism>
<evidence type="ECO:0000256" key="2">
    <source>
        <dbReference type="ARBA" id="ARBA00001947"/>
    </source>
</evidence>
<feature type="region of interest" description="Disordered" evidence="13">
    <location>
        <begin position="467"/>
        <end position="492"/>
    </location>
</feature>
<name>A0ABR0VRT4_REHGL</name>
<evidence type="ECO:0000313" key="16">
    <source>
        <dbReference type="EMBL" id="KAK6137972.1"/>
    </source>
</evidence>
<dbReference type="Gene3D" id="1.20.120.1750">
    <property type="match status" value="1"/>
</dbReference>
<reference evidence="16 17" key="1">
    <citation type="journal article" date="2021" name="Comput. Struct. Biotechnol. J.">
        <title>De novo genome assembly of the potent medicinal plant Rehmannia glutinosa using nanopore technology.</title>
        <authorList>
            <person name="Ma L."/>
            <person name="Dong C."/>
            <person name="Song C."/>
            <person name="Wang X."/>
            <person name="Zheng X."/>
            <person name="Niu Y."/>
            <person name="Chen S."/>
            <person name="Feng W."/>
        </authorList>
    </citation>
    <scope>NUCLEOTIDE SEQUENCE [LARGE SCALE GENOMIC DNA]</scope>
    <source>
        <strain evidence="16">DH-2019</strain>
    </source>
</reference>
<dbReference type="CDD" id="cd20346">
    <property type="entry name" value="BRcat_RBR_ANKIB1"/>
    <property type="match status" value="1"/>
</dbReference>
<evidence type="ECO:0000256" key="3">
    <source>
        <dbReference type="ARBA" id="ARBA00003976"/>
    </source>
</evidence>
<sequence length="492" mass="56392">MDSEEEDYYYTSGTDDVEEVPEDEDGGDDEEEVAEDGGSDDEPDYASVSRRHHTHYKTLKQEEIKHLLENDISTVSNVLSVSRGVACTLLCQNNWSLSSLYEIWFSDENRIPDPVGESSLQKSEKLTCKICYETVNITNMLSADCGHLFCSDCWKIYISTSIKYGPGCLTLPCPEPGCKSHPGLDMVDLLSSEEDKEKYYRYLYRSYVESNRNRKWCPAPGCDFAIRFESNGSYEVTCDCGYKFCWNCVEESHRPLDCETVAKWIEKNSSEAENTTWILAYTKPCPKCRRAIEKNQGCNHMTCTAPCRHEFCWICGGDWRKHCTDYGCNKFNEEGGTEDERSRLKAKKHLERYAHYYERWDSNDKSRKRALVDLHTKTVHIELLANVQGEAQAQLKFVIEAWDQIVEWQAESALERLHHCAEKEMSEYMSGDCRSEDFKGFRSKLAGLTLVTRNYFENLVTALENDLSEVENDGTKTGKSSEVESDGSKEKA</sequence>
<evidence type="ECO:0000256" key="11">
    <source>
        <dbReference type="ARBA" id="ARBA00022833"/>
    </source>
</evidence>
<dbReference type="SMART" id="SM00647">
    <property type="entry name" value="IBR"/>
    <property type="match status" value="2"/>
</dbReference>
<feature type="domain" description="RING-type" evidence="15">
    <location>
        <begin position="124"/>
        <end position="332"/>
    </location>
</feature>
<evidence type="ECO:0000256" key="4">
    <source>
        <dbReference type="ARBA" id="ARBA00005884"/>
    </source>
</evidence>
<accession>A0ABR0VRT4</accession>
<dbReference type="Proteomes" id="UP001318860">
    <property type="component" value="Unassembled WGS sequence"/>
</dbReference>
<comment type="function">
    <text evidence="3">Might act as an E3 ubiquitin-protein ligase, or as part of E3 complex, which accepts ubiquitin from specific E2 ubiquitin-conjugating enzymes and then transfers it to substrates.</text>
</comment>
<feature type="domain" description="RING-type" evidence="14">
    <location>
        <begin position="128"/>
        <end position="174"/>
    </location>
</feature>
<dbReference type="PANTHER" id="PTHR11685">
    <property type="entry name" value="RBR FAMILY RING FINGER AND IBR DOMAIN-CONTAINING"/>
    <property type="match status" value="1"/>
</dbReference>
<gene>
    <name evidence="16" type="ORF">DH2020_028286</name>
</gene>
<proteinExistence type="inferred from homology"/>
<evidence type="ECO:0000256" key="9">
    <source>
        <dbReference type="ARBA" id="ARBA00022771"/>
    </source>
</evidence>
<comment type="cofactor">
    <cofactor evidence="2">
        <name>Zn(2+)</name>
        <dbReference type="ChEBI" id="CHEBI:29105"/>
    </cofactor>
</comment>
<evidence type="ECO:0000256" key="8">
    <source>
        <dbReference type="ARBA" id="ARBA00022737"/>
    </source>
</evidence>
<keyword evidence="11" id="KW-0862">Zinc</keyword>
<dbReference type="Gene3D" id="3.30.40.10">
    <property type="entry name" value="Zinc/RING finger domain, C3HC4 (zinc finger)"/>
    <property type="match status" value="1"/>
</dbReference>
<keyword evidence="7" id="KW-0479">Metal-binding</keyword>
<keyword evidence="17" id="KW-1185">Reference proteome</keyword>
<keyword evidence="9 12" id="KW-0863">Zinc-finger</keyword>
<feature type="compositionally biased region" description="Acidic residues" evidence="13">
    <location>
        <begin position="15"/>
        <end position="44"/>
    </location>
</feature>
<evidence type="ECO:0000256" key="7">
    <source>
        <dbReference type="ARBA" id="ARBA00022723"/>
    </source>
</evidence>
<evidence type="ECO:0000256" key="1">
    <source>
        <dbReference type="ARBA" id="ARBA00001798"/>
    </source>
</evidence>
<evidence type="ECO:0000256" key="13">
    <source>
        <dbReference type="SAM" id="MobiDB-lite"/>
    </source>
</evidence>
<dbReference type="PROSITE" id="PS51873">
    <property type="entry name" value="TRIAD"/>
    <property type="match status" value="1"/>
</dbReference>
<evidence type="ECO:0000256" key="5">
    <source>
        <dbReference type="ARBA" id="ARBA00012251"/>
    </source>
</evidence>
<dbReference type="InterPro" id="IPR031127">
    <property type="entry name" value="E3_UB_ligase_RBR"/>
</dbReference>
<evidence type="ECO:0000256" key="6">
    <source>
        <dbReference type="ARBA" id="ARBA00022679"/>
    </source>
</evidence>
<comment type="similarity">
    <text evidence="4">Belongs to the RBR family. Ariadne subfamily.</text>
</comment>
<dbReference type="Pfam" id="PF13445">
    <property type="entry name" value="zf-RING_UBOX"/>
    <property type="match status" value="1"/>
</dbReference>
<dbReference type="Gene3D" id="2.20.25.20">
    <property type="match status" value="1"/>
</dbReference>
<dbReference type="Pfam" id="PF01485">
    <property type="entry name" value="IBR"/>
    <property type="match status" value="1"/>
</dbReference>
<evidence type="ECO:0000256" key="10">
    <source>
        <dbReference type="ARBA" id="ARBA00022786"/>
    </source>
</evidence>
<dbReference type="SUPFAM" id="SSF57850">
    <property type="entry name" value="RING/U-box"/>
    <property type="match status" value="3"/>
</dbReference>
<evidence type="ECO:0000259" key="14">
    <source>
        <dbReference type="PROSITE" id="PS50089"/>
    </source>
</evidence>
<evidence type="ECO:0000259" key="15">
    <source>
        <dbReference type="PROSITE" id="PS51873"/>
    </source>
</evidence>
<dbReference type="InterPro" id="IPR002867">
    <property type="entry name" value="IBR_dom"/>
</dbReference>
<keyword evidence="6" id="KW-0808">Transferase</keyword>
<comment type="catalytic activity">
    <reaction evidence="1">
        <text>[E2 ubiquitin-conjugating enzyme]-S-ubiquitinyl-L-cysteine + [acceptor protein]-L-lysine = [E2 ubiquitin-conjugating enzyme]-L-cysteine + [acceptor protein]-N(6)-ubiquitinyl-L-lysine.</text>
        <dbReference type="EC" id="2.3.2.31"/>
    </reaction>
</comment>
<dbReference type="EC" id="2.3.2.31" evidence="5"/>
<dbReference type="EMBL" id="JABTTQ020000765">
    <property type="protein sequence ID" value="KAK6137972.1"/>
    <property type="molecule type" value="Genomic_DNA"/>
</dbReference>
<evidence type="ECO:0000256" key="12">
    <source>
        <dbReference type="PROSITE-ProRule" id="PRU00175"/>
    </source>
</evidence>
<feature type="region of interest" description="Disordered" evidence="13">
    <location>
        <begin position="1"/>
        <end position="50"/>
    </location>
</feature>
<protein>
    <recommendedName>
        <fullName evidence="5">RBR-type E3 ubiquitin transferase</fullName>
        <ecNumber evidence="5">2.3.2.31</ecNumber>
    </recommendedName>
</protein>
<dbReference type="InterPro" id="IPR044066">
    <property type="entry name" value="TRIAD_supradom"/>
</dbReference>
<evidence type="ECO:0000313" key="17">
    <source>
        <dbReference type="Proteomes" id="UP001318860"/>
    </source>
</evidence>
<comment type="caution">
    <text evidence="16">The sequence shown here is derived from an EMBL/GenBank/DDBJ whole genome shotgun (WGS) entry which is preliminary data.</text>
</comment>
<dbReference type="Pfam" id="PF22191">
    <property type="entry name" value="IBR_1"/>
    <property type="match status" value="1"/>
</dbReference>
<dbReference type="InterPro" id="IPR027370">
    <property type="entry name" value="Znf-RING_euk"/>
</dbReference>
<keyword evidence="10" id="KW-0833">Ubl conjugation pathway</keyword>
<dbReference type="InterPro" id="IPR001841">
    <property type="entry name" value="Znf_RING"/>
</dbReference>
<dbReference type="PROSITE" id="PS50089">
    <property type="entry name" value="ZF_RING_2"/>
    <property type="match status" value="1"/>
</dbReference>
<dbReference type="InterPro" id="IPR013083">
    <property type="entry name" value="Znf_RING/FYVE/PHD"/>
</dbReference>